<accession>A0A4Z2EVX5</accession>
<dbReference type="AlphaFoldDB" id="A0A4Z2EVX5"/>
<reference evidence="2 3" key="1">
    <citation type="submission" date="2019-03" db="EMBL/GenBank/DDBJ databases">
        <title>First draft genome of Liparis tanakae, snailfish: a comprehensive survey of snailfish specific genes.</title>
        <authorList>
            <person name="Kim W."/>
            <person name="Song I."/>
            <person name="Jeong J.-H."/>
            <person name="Kim D."/>
            <person name="Kim S."/>
            <person name="Ryu S."/>
            <person name="Song J.Y."/>
            <person name="Lee S.K."/>
        </authorList>
    </citation>
    <scope>NUCLEOTIDE SEQUENCE [LARGE SCALE GENOMIC DNA]</scope>
    <source>
        <tissue evidence="2">Muscle</tissue>
    </source>
</reference>
<feature type="compositionally biased region" description="Basic and acidic residues" evidence="1">
    <location>
        <begin position="429"/>
        <end position="439"/>
    </location>
</feature>
<organism evidence="2 3">
    <name type="scientific">Liparis tanakae</name>
    <name type="common">Tanaka's snailfish</name>
    <dbReference type="NCBI Taxonomy" id="230148"/>
    <lineage>
        <taxon>Eukaryota</taxon>
        <taxon>Metazoa</taxon>
        <taxon>Chordata</taxon>
        <taxon>Craniata</taxon>
        <taxon>Vertebrata</taxon>
        <taxon>Euteleostomi</taxon>
        <taxon>Actinopterygii</taxon>
        <taxon>Neopterygii</taxon>
        <taxon>Teleostei</taxon>
        <taxon>Neoteleostei</taxon>
        <taxon>Acanthomorphata</taxon>
        <taxon>Eupercaria</taxon>
        <taxon>Perciformes</taxon>
        <taxon>Cottioidei</taxon>
        <taxon>Cottales</taxon>
        <taxon>Liparidae</taxon>
        <taxon>Liparis</taxon>
    </lineage>
</organism>
<proteinExistence type="predicted"/>
<feature type="region of interest" description="Disordered" evidence="1">
    <location>
        <begin position="103"/>
        <end position="126"/>
    </location>
</feature>
<evidence type="ECO:0000313" key="3">
    <source>
        <dbReference type="Proteomes" id="UP000314294"/>
    </source>
</evidence>
<feature type="compositionally biased region" description="Low complexity" evidence="1">
    <location>
        <begin position="415"/>
        <end position="426"/>
    </location>
</feature>
<gene>
    <name evidence="2" type="ORF">EYF80_056893</name>
</gene>
<protein>
    <submittedName>
        <fullName evidence="2">Uncharacterized protein</fullName>
    </submittedName>
</protein>
<evidence type="ECO:0000256" key="1">
    <source>
        <dbReference type="SAM" id="MobiDB-lite"/>
    </source>
</evidence>
<evidence type="ECO:0000313" key="2">
    <source>
        <dbReference type="EMBL" id="TNN32943.1"/>
    </source>
</evidence>
<sequence>MVSNLDYQENDDQDLQGVEEVDPGLVCARQECMAGRAELMAMQANMEKKERESLLLLKKIKVQARKLRRLTKVVREMREDAACSRGVERVVVVERVVQPVEEQEERVEEQVEEQDERVDEREEQGERVEEVNNKLRAVFKGTGRGAALRHLALPPSIDQFLESYQSYQEGSNPSQKQLENAKSKASRVRSFLYYLSVGKSDLASWLFLDDAPRIQKYASQLMGEMKEITTIMFYFHNIIQFMDYLQETPPRTCRLRRSQILGITRSVKRAMKQLGRSLVTHQLKVKAKKMKNLISRFSLRRYQEQARLAIPELLTRMEADYSLRDTFYGHFSAFVVSIYGHRPGVFTNMTVPEVEAARSGPRLHTDTGYVITIDEHKTNREFGGAQIFLTFEEFSWLERWLEAEEMRRKFEEVTAASSSSSLPASSHDPTPRHLTEARSGDSASSSERPSNKRLRPPTPDELNDDQQVMPKKLTKRLVVVLTPLQIREKKKKSPVQWAKAILHVNEESLLSLACGQPGGGAAGGGGSQHVERLPYLAPLMPIQHQGIEPVSRFCAVAHEMCQPVPISHGVEVLGLETVQETERTCESVNKCALNLYYVSVD</sequence>
<keyword evidence="3" id="KW-1185">Reference proteome</keyword>
<comment type="caution">
    <text evidence="2">The sequence shown here is derived from an EMBL/GenBank/DDBJ whole genome shotgun (WGS) entry which is preliminary data.</text>
</comment>
<name>A0A4Z2EVX5_9TELE</name>
<feature type="compositionally biased region" description="Acidic residues" evidence="1">
    <location>
        <begin position="103"/>
        <end position="117"/>
    </location>
</feature>
<dbReference type="EMBL" id="SRLO01002422">
    <property type="protein sequence ID" value="TNN32943.1"/>
    <property type="molecule type" value="Genomic_DNA"/>
</dbReference>
<dbReference type="OrthoDB" id="8964969at2759"/>
<dbReference type="Proteomes" id="UP000314294">
    <property type="component" value="Unassembled WGS sequence"/>
</dbReference>
<feature type="region of interest" description="Disordered" evidence="1">
    <location>
        <begin position="412"/>
        <end position="469"/>
    </location>
</feature>